<dbReference type="RefSeq" id="WP_035285927.1">
    <property type="nucleotide sequence ID" value="NZ_AYXG01000169.1"/>
</dbReference>
<dbReference type="STRING" id="909613.UO65_4540"/>
<dbReference type="CDD" id="cd02252">
    <property type="entry name" value="nylC_like"/>
    <property type="match status" value="1"/>
</dbReference>
<proteinExistence type="inferred from homology"/>
<dbReference type="SUPFAM" id="SSF56266">
    <property type="entry name" value="DmpA/ArgJ-like"/>
    <property type="match status" value="1"/>
</dbReference>
<dbReference type="PATRIC" id="fig|909613.9.peg.4542"/>
<keyword evidence="2" id="KW-0378">Hydrolase</keyword>
<comment type="similarity">
    <text evidence="1">Belongs to the peptidase S58 family.</text>
</comment>
<dbReference type="InterPro" id="IPR016117">
    <property type="entry name" value="ArgJ-like_dom_sf"/>
</dbReference>
<dbReference type="Proteomes" id="UP000019277">
    <property type="component" value="Unassembled WGS sequence"/>
</dbReference>
<comment type="caution">
    <text evidence="2">The sequence shown here is derived from an EMBL/GenBank/DDBJ whole genome shotgun (WGS) entry which is preliminary data.</text>
</comment>
<dbReference type="Pfam" id="PF03576">
    <property type="entry name" value="Peptidase_S58"/>
    <property type="match status" value="1"/>
</dbReference>
<dbReference type="eggNOG" id="COG3191">
    <property type="taxonomic scope" value="Bacteria"/>
</dbReference>
<keyword evidence="3" id="KW-1185">Reference proteome</keyword>
<dbReference type="GO" id="GO:0004177">
    <property type="term" value="F:aminopeptidase activity"/>
    <property type="evidence" value="ECO:0007669"/>
    <property type="project" value="TreeGrafter"/>
</dbReference>
<dbReference type="PANTHER" id="PTHR36512:SF3">
    <property type="entry name" value="BLR5678 PROTEIN"/>
    <property type="match status" value="1"/>
</dbReference>
<dbReference type="AlphaFoldDB" id="W7IIZ3"/>
<evidence type="ECO:0000313" key="3">
    <source>
        <dbReference type="Proteomes" id="UP000019277"/>
    </source>
</evidence>
<protein>
    <submittedName>
        <fullName evidence="2">Putative hydrolase</fullName>
    </submittedName>
</protein>
<dbReference type="EMBL" id="AYXG01000169">
    <property type="protein sequence ID" value="EWC60193.1"/>
    <property type="molecule type" value="Genomic_DNA"/>
</dbReference>
<sequence length="329" mass="32782">MRAGPHNALTDVPGVLLGHATRIGGGALTGTTAVLLPEGTVTAVDVRGGGPSTRDTLALDPREDRRAVAALVLTGGSSYGLGTAHGVLDWVARHRPWADPVVPTAALFDLGRGGDFTAHPRPEVGHEAASAAAGGPVAQGNVGAGTGALTAQMKGGLGTASATFPDGTTVAAVVGMNSHHPAVDPATGLPLGVAFGLPGEFPLVPVAPEVIAAGRERLRATFEARRFRAPLNTVIGVVATTAPLTPGQAHRLADAGHNGLSLAIRPSHGLADGDTIFAAATGSSGTAATALSAAPGVFARAIAHAVLAATSITTDWGELLAHRDLYPQP</sequence>
<gene>
    <name evidence="2" type="ORF">UO65_4540</name>
</gene>
<accession>W7IIZ3</accession>
<organism evidence="2 3">
    <name type="scientific">Actinokineospora spheciospongiae</name>
    <dbReference type="NCBI Taxonomy" id="909613"/>
    <lineage>
        <taxon>Bacteria</taxon>
        <taxon>Bacillati</taxon>
        <taxon>Actinomycetota</taxon>
        <taxon>Actinomycetes</taxon>
        <taxon>Pseudonocardiales</taxon>
        <taxon>Pseudonocardiaceae</taxon>
        <taxon>Actinokineospora</taxon>
    </lineage>
</organism>
<name>W7IIZ3_9PSEU</name>
<evidence type="ECO:0000313" key="2">
    <source>
        <dbReference type="EMBL" id="EWC60193.1"/>
    </source>
</evidence>
<dbReference type="InterPro" id="IPR005321">
    <property type="entry name" value="Peptidase_S58_DmpA"/>
</dbReference>
<dbReference type="PANTHER" id="PTHR36512">
    <property type="entry name" value="D-AMINOPEPTIDASE"/>
    <property type="match status" value="1"/>
</dbReference>
<evidence type="ECO:0000256" key="1">
    <source>
        <dbReference type="ARBA" id="ARBA00007068"/>
    </source>
</evidence>
<dbReference type="OrthoDB" id="9808347at2"/>
<reference evidence="2 3" key="1">
    <citation type="journal article" date="2014" name="Genome Announc.">
        <title>Draft Genome Sequence of the Antitrypanosomally Active Sponge-Associated Bacterium Actinokineospora sp. Strain EG49.</title>
        <authorList>
            <person name="Harjes J."/>
            <person name="Ryu T."/>
            <person name="Abdelmohsen U.R."/>
            <person name="Moitinho-Silva L."/>
            <person name="Horn H."/>
            <person name="Ravasi T."/>
            <person name="Hentschel U."/>
        </authorList>
    </citation>
    <scope>NUCLEOTIDE SEQUENCE [LARGE SCALE GENOMIC DNA]</scope>
    <source>
        <strain evidence="2 3">EG49</strain>
    </source>
</reference>
<dbReference type="Gene3D" id="3.60.70.12">
    <property type="entry name" value="L-amino peptidase D-ALA esterase/amidase"/>
    <property type="match status" value="1"/>
</dbReference>